<dbReference type="AlphaFoldDB" id="A0A4Q9GPQ2"/>
<comment type="caution">
    <text evidence="1">The sequence shown here is derived from an EMBL/GenBank/DDBJ whole genome shotgun (WGS) entry which is preliminary data.</text>
</comment>
<protein>
    <submittedName>
        <fullName evidence="1">Ribonucleotide-diphosphate reductase subunit beta</fullName>
    </submittedName>
</protein>
<organism evidence="1 2">
    <name type="scientific">Glaciihabitans arcticus</name>
    <dbReference type="NCBI Taxonomy" id="2668039"/>
    <lineage>
        <taxon>Bacteria</taxon>
        <taxon>Bacillati</taxon>
        <taxon>Actinomycetota</taxon>
        <taxon>Actinomycetes</taxon>
        <taxon>Micrococcales</taxon>
        <taxon>Microbacteriaceae</taxon>
        <taxon>Glaciihabitans</taxon>
    </lineage>
</organism>
<dbReference type="EMBL" id="SISG01000002">
    <property type="protein sequence ID" value="TBN55581.1"/>
    <property type="molecule type" value="Genomic_DNA"/>
</dbReference>
<sequence length="26" mass="2816">MDNEDTVGGYAVPVDPMDLLQCDSCQ</sequence>
<keyword evidence="2" id="KW-1185">Reference proteome</keyword>
<evidence type="ECO:0000313" key="1">
    <source>
        <dbReference type="EMBL" id="TBN55581.1"/>
    </source>
</evidence>
<evidence type="ECO:0000313" key="2">
    <source>
        <dbReference type="Proteomes" id="UP000294194"/>
    </source>
</evidence>
<dbReference type="Proteomes" id="UP000294194">
    <property type="component" value="Unassembled WGS sequence"/>
</dbReference>
<proteinExistence type="predicted"/>
<accession>A0A4Q9GPQ2</accession>
<name>A0A4Q9GPQ2_9MICO</name>
<reference evidence="2" key="1">
    <citation type="submission" date="2019-02" db="EMBL/GenBank/DDBJ databases">
        <title>Glaciihabitans arcticus sp. nov., a psychrotolerant bacterium isolated from polar soil.</title>
        <authorList>
            <person name="Dahal R.H."/>
        </authorList>
    </citation>
    <scope>NUCLEOTIDE SEQUENCE [LARGE SCALE GENOMIC DNA]</scope>
    <source>
        <strain evidence="2">RP-3-7</strain>
    </source>
</reference>
<gene>
    <name evidence="1" type="ORF">EYE40_15075</name>
</gene>